<evidence type="ECO:0000313" key="3">
    <source>
        <dbReference type="Ensembl" id="ENSSANP00000086967.1"/>
    </source>
</evidence>
<dbReference type="InterPro" id="IPR029063">
    <property type="entry name" value="SAM-dependent_MTases_sf"/>
</dbReference>
<dbReference type="Pfam" id="PF10294">
    <property type="entry name" value="Methyltransf_16"/>
    <property type="match status" value="1"/>
</dbReference>
<proteinExistence type="predicted"/>
<sequence length="193" mass="22413">QTIRYRPSLQRRHAKSGVLLGGSRNVIGNHWTKPWGVQSFSQRANVLQSLVPTIPNTPLKTKTFVGAKLTATDLPEILGNLRCNLNRNTRWHWRHEPQVTALQWGYKLEETFPRSTHYYDYVLAADVVYHHDCLAELLDTMLHFCQMGTTVIFANKVRYQSDLVFIENFQKAFNTTLLTELDEVRIYSATMRF</sequence>
<organism evidence="3 4">
    <name type="scientific">Sinocyclocheilus anshuiensis</name>
    <dbReference type="NCBI Taxonomy" id="1608454"/>
    <lineage>
        <taxon>Eukaryota</taxon>
        <taxon>Metazoa</taxon>
        <taxon>Chordata</taxon>
        <taxon>Craniata</taxon>
        <taxon>Vertebrata</taxon>
        <taxon>Euteleostomi</taxon>
        <taxon>Actinopterygii</taxon>
        <taxon>Neopterygii</taxon>
        <taxon>Teleostei</taxon>
        <taxon>Ostariophysi</taxon>
        <taxon>Cypriniformes</taxon>
        <taxon>Cyprinidae</taxon>
        <taxon>Cyprininae</taxon>
        <taxon>Sinocyclocheilus</taxon>
    </lineage>
</organism>
<evidence type="ECO:0000256" key="2">
    <source>
        <dbReference type="ARBA" id="ARBA00022691"/>
    </source>
</evidence>
<dbReference type="PANTHER" id="PTHR14614:SF13">
    <property type="entry name" value="PROTEIN-LYSINE METHYLTRANSFERASE METTL21C"/>
    <property type="match status" value="1"/>
</dbReference>
<keyword evidence="1" id="KW-0489">Methyltransferase</keyword>
<evidence type="ECO:0000256" key="1">
    <source>
        <dbReference type="ARBA" id="ARBA00022603"/>
    </source>
</evidence>
<dbReference type="InterPro" id="IPR019410">
    <property type="entry name" value="Methyltransf_16"/>
</dbReference>
<reference evidence="3" key="2">
    <citation type="submission" date="2025-09" db="UniProtKB">
        <authorList>
            <consortium name="Ensembl"/>
        </authorList>
    </citation>
    <scope>IDENTIFICATION</scope>
</reference>
<name>A0A671RUG3_9TELE</name>
<evidence type="ECO:0000313" key="4">
    <source>
        <dbReference type="Proteomes" id="UP000472260"/>
    </source>
</evidence>
<keyword evidence="2" id="KW-0949">S-adenosyl-L-methionine</keyword>
<accession>A0A671RUG3</accession>
<reference evidence="3" key="1">
    <citation type="submission" date="2025-08" db="UniProtKB">
        <authorList>
            <consortium name="Ensembl"/>
        </authorList>
    </citation>
    <scope>IDENTIFICATION</scope>
</reference>
<dbReference type="Gene3D" id="3.40.50.150">
    <property type="entry name" value="Vaccinia Virus protein VP39"/>
    <property type="match status" value="1"/>
</dbReference>
<keyword evidence="4" id="KW-1185">Reference proteome</keyword>
<protein>
    <submittedName>
        <fullName evidence="3">Methyltransferase like 21C</fullName>
    </submittedName>
</protein>
<dbReference type="AlphaFoldDB" id="A0A671RUG3"/>
<dbReference type="PANTHER" id="PTHR14614">
    <property type="entry name" value="HEPATOCELLULAR CARCINOMA-ASSOCIATED ANTIGEN"/>
    <property type="match status" value="1"/>
</dbReference>
<dbReference type="Proteomes" id="UP000472260">
    <property type="component" value="Unassembled WGS sequence"/>
</dbReference>
<dbReference type="Ensembl" id="ENSSANT00000092418.1">
    <property type="protein sequence ID" value="ENSSANP00000086967.1"/>
    <property type="gene ID" value="ENSSANG00000043070.1"/>
</dbReference>
<dbReference type="GO" id="GO:0032259">
    <property type="term" value="P:methylation"/>
    <property type="evidence" value="ECO:0007669"/>
    <property type="project" value="UniProtKB-KW"/>
</dbReference>
<keyword evidence="1" id="KW-0808">Transferase</keyword>
<dbReference type="GO" id="GO:0008168">
    <property type="term" value="F:methyltransferase activity"/>
    <property type="evidence" value="ECO:0007669"/>
    <property type="project" value="UniProtKB-KW"/>
</dbReference>